<keyword evidence="3" id="KW-1185">Reference proteome</keyword>
<dbReference type="AlphaFoldDB" id="A0A1M2V1G5"/>
<dbReference type="OrthoDB" id="6367049at2"/>
<feature type="chain" id="PRO_5012340828" evidence="1">
    <location>
        <begin position="22"/>
        <end position="155"/>
    </location>
</feature>
<protein>
    <submittedName>
        <fullName evidence="2">Uncharacterized protein</fullName>
    </submittedName>
</protein>
<comment type="caution">
    <text evidence="2">The sequence shown here is derived from an EMBL/GenBank/DDBJ whole genome shotgun (WGS) entry which is preliminary data.</text>
</comment>
<reference evidence="2" key="1">
    <citation type="submission" date="2016-11" db="EMBL/GenBank/DDBJ databases">
        <title>Draft Genome Sequence of Marinobacter hydrocarbonoclasticus strain STW2, a polyaromatic aromatic hydrocarbon degrading and denitrifying bacterium from rhizosphere of Seagrass Enhalus acodoides.</title>
        <authorList>
            <person name="Ling J."/>
            <person name="Dong J."/>
        </authorList>
    </citation>
    <scope>NUCLEOTIDE SEQUENCE [LARGE SCALE GENOMIC DNA]</scope>
    <source>
        <strain evidence="2">STW2</strain>
    </source>
</reference>
<gene>
    <name evidence="2" type="ORF">BEE62_02945</name>
</gene>
<accession>A0A1M2V1G5</accession>
<proteinExistence type="predicted"/>
<dbReference type="EMBL" id="MPKY01000001">
    <property type="protein sequence ID" value="OJT01377.1"/>
    <property type="molecule type" value="Genomic_DNA"/>
</dbReference>
<organism evidence="2 3">
    <name type="scientific">Marinobacter nauticus</name>
    <name type="common">Marinobacter hydrocarbonoclasticus</name>
    <name type="synonym">Marinobacter aquaeolei</name>
    <dbReference type="NCBI Taxonomy" id="2743"/>
    <lineage>
        <taxon>Bacteria</taxon>
        <taxon>Pseudomonadati</taxon>
        <taxon>Pseudomonadota</taxon>
        <taxon>Gammaproteobacteria</taxon>
        <taxon>Pseudomonadales</taxon>
        <taxon>Marinobacteraceae</taxon>
        <taxon>Marinobacter</taxon>
    </lineage>
</organism>
<evidence type="ECO:0000313" key="3">
    <source>
        <dbReference type="Proteomes" id="UP000183986"/>
    </source>
</evidence>
<evidence type="ECO:0000313" key="2">
    <source>
        <dbReference type="EMBL" id="OJT01377.1"/>
    </source>
</evidence>
<keyword evidence="1" id="KW-0732">Signal</keyword>
<feature type="signal peptide" evidence="1">
    <location>
        <begin position="1"/>
        <end position="21"/>
    </location>
</feature>
<evidence type="ECO:0000256" key="1">
    <source>
        <dbReference type="SAM" id="SignalP"/>
    </source>
</evidence>
<name>A0A1M2V1G5_MARNT</name>
<dbReference type="Proteomes" id="UP000183986">
    <property type="component" value="Unassembled WGS sequence"/>
</dbReference>
<sequence>MMRKGAGLSMVFLLVAPLAWSDMRVSAPPLSDTELADLRGGFVLDNLEIAIGLEQVVAVNGDTLVVNRLQIPDLNRPVSNAWSSQMETVLSANVPGLQGLELVSGAAGNGGWMTVIENSLNSTVIQNTRQLNIELNNLGGAYRLPRDSGLPLILP</sequence>